<proteinExistence type="predicted"/>
<accession>A0A149RQN1</accession>
<evidence type="ECO:0000313" key="3">
    <source>
        <dbReference type="Proteomes" id="UP000075526"/>
    </source>
</evidence>
<dbReference type="AlphaFoldDB" id="A0A149RQN1"/>
<dbReference type="Proteomes" id="UP000075526">
    <property type="component" value="Unassembled WGS sequence"/>
</dbReference>
<comment type="caution">
    <text evidence="2">The sequence shown here is derived from an EMBL/GenBank/DDBJ whole genome shotgun (WGS) entry which is preliminary data.</text>
</comment>
<evidence type="ECO:0000256" key="1">
    <source>
        <dbReference type="SAM" id="MobiDB-lite"/>
    </source>
</evidence>
<name>A0A149RQN1_9PROT</name>
<evidence type="ECO:0000313" key="2">
    <source>
        <dbReference type="EMBL" id="KXV16660.1"/>
    </source>
</evidence>
<gene>
    <name evidence="2" type="ORF">AD933_06000</name>
</gene>
<dbReference type="RefSeq" id="WP_061507947.1">
    <property type="nucleotide sequence ID" value="NZ_LHZF01000155.1"/>
</dbReference>
<dbReference type="PATRIC" id="fig|178901.13.peg.1039"/>
<dbReference type="EMBL" id="LHZF01000155">
    <property type="protein sequence ID" value="KXV16660.1"/>
    <property type="molecule type" value="Genomic_DNA"/>
</dbReference>
<organism evidence="2 3">
    <name type="scientific">Acetobacter malorum</name>
    <dbReference type="NCBI Taxonomy" id="178901"/>
    <lineage>
        <taxon>Bacteria</taxon>
        <taxon>Pseudomonadati</taxon>
        <taxon>Pseudomonadota</taxon>
        <taxon>Alphaproteobacteria</taxon>
        <taxon>Acetobacterales</taxon>
        <taxon>Acetobacteraceae</taxon>
        <taxon>Acetobacter</taxon>
    </lineage>
</organism>
<feature type="region of interest" description="Disordered" evidence="1">
    <location>
        <begin position="250"/>
        <end position="290"/>
    </location>
</feature>
<protein>
    <submittedName>
        <fullName evidence="2">Uncharacterized protein</fullName>
    </submittedName>
</protein>
<sequence length="290" mass="32087">MTTSNNWNGYDPLLPVRTLLTIQAIKAQVTEGTFISNLLYLSLENRPVQTLLGGCAALDMLRVDPESSLLIQPLTSTSDASLVSLNLPHTALAFKDDLRILTVHETKILKWASQTLDPDSENIFVALIAARLFMGAFPGSIETYQGQIDETRILPAMPGRMVLMPFLGEYDEDIPNWEDLLEAFARATGTGDNRIGRLSFLLASVLLSVMENLSDARDTVEAPAALDDRARAVEDRLYSILHTIPHHYLRPFERPENPGPTGGGHSGARGSSTGKALLPYRQRPLRPRWR</sequence>
<reference evidence="2 3" key="1">
    <citation type="submission" date="2015-06" db="EMBL/GenBank/DDBJ databases">
        <title>Improved classification and identification of acetic acid bacteria using matrix-assisted laser desorption/ionization time-of-flight mass spectrometry; Gluconobacter nephelii and Gluconobacter uchimurae are later heterotypic synonyms of Gluconobacter japonicus and Gluconobacter oxydans, respectively.</title>
        <authorList>
            <person name="Li L."/>
            <person name="Cleenwerck I."/>
            <person name="De Vuyst L."/>
            <person name="Vandamme P."/>
        </authorList>
    </citation>
    <scope>NUCLEOTIDE SEQUENCE [LARGE SCALE GENOMIC DNA]</scope>
    <source>
        <strain evidence="2 3">LMG 1552</strain>
    </source>
</reference>